<reference evidence="3" key="1">
    <citation type="submission" date="2020-11" db="EMBL/GenBank/DDBJ databases">
        <authorList>
            <consortium name="DOE Joint Genome Institute"/>
            <person name="Ahrendt S."/>
            <person name="Riley R."/>
            <person name="Andreopoulos W."/>
            <person name="Labutti K."/>
            <person name="Pangilinan J."/>
            <person name="Ruiz-Duenas F.J."/>
            <person name="Barrasa J.M."/>
            <person name="Sanchez-Garcia M."/>
            <person name="Camarero S."/>
            <person name="Miyauchi S."/>
            <person name="Serrano A."/>
            <person name="Linde D."/>
            <person name="Babiker R."/>
            <person name="Drula E."/>
            <person name="Ayuso-Fernandez I."/>
            <person name="Pacheco R."/>
            <person name="Padilla G."/>
            <person name="Ferreira P."/>
            <person name="Barriuso J."/>
            <person name="Kellner H."/>
            <person name="Castanera R."/>
            <person name="Alfaro M."/>
            <person name="Ramirez L."/>
            <person name="Pisabarro A.G."/>
            <person name="Kuo A."/>
            <person name="Tritt A."/>
            <person name="Lipzen A."/>
            <person name="He G."/>
            <person name="Yan M."/>
            <person name="Ng V."/>
            <person name="Cullen D."/>
            <person name="Martin F."/>
            <person name="Rosso M.-N."/>
            <person name="Henrissat B."/>
            <person name="Hibbett D."/>
            <person name="Martinez A.T."/>
            <person name="Grigoriev I.V."/>
        </authorList>
    </citation>
    <scope>NUCLEOTIDE SEQUENCE</scope>
    <source>
        <strain evidence="3">CIRM-BRFM 674</strain>
    </source>
</reference>
<proteinExistence type="predicted"/>
<accession>A0A9P5Z2R5</accession>
<feature type="region of interest" description="Disordered" evidence="2">
    <location>
        <begin position="1"/>
        <end position="64"/>
    </location>
</feature>
<feature type="compositionally biased region" description="Basic residues" evidence="2">
    <location>
        <begin position="519"/>
        <end position="528"/>
    </location>
</feature>
<protein>
    <submittedName>
        <fullName evidence="3">Uncharacterized protein</fullName>
    </submittedName>
</protein>
<dbReference type="Pfam" id="PF20414">
    <property type="entry name" value="DUF6698"/>
    <property type="match status" value="1"/>
</dbReference>
<dbReference type="InterPro" id="IPR046521">
    <property type="entry name" value="DUF6698"/>
</dbReference>
<gene>
    <name evidence="3" type="ORF">BDN70DRAFT_993004</name>
</gene>
<evidence type="ECO:0000313" key="3">
    <source>
        <dbReference type="EMBL" id="KAF9480049.1"/>
    </source>
</evidence>
<feature type="compositionally biased region" description="Pro residues" evidence="2">
    <location>
        <begin position="478"/>
        <end position="498"/>
    </location>
</feature>
<keyword evidence="1" id="KW-0175">Coiled coil</keyword>
<feature type="region of interest" description="Disordered" evidence="2">
    <location>
        <begin position="455"/>
        <end position="528"/>
    </location>
</feature>
<dbReference type="EMBL" id="MU155201">
    <property type="protein sequence ID" value="KAF9480049.1"/>
    <property type="molecule type" value="Genomic_DNA"/>
</dbReference>
<name>A0A9P5Z2R5_9AGAR</name>
<dbReference type="Proteomes" id="UP000807469">
    <property type="component" value="Unassembled WGS sequence"/>
</dbReference>
<dbReference type="AlphaFoldDB" id="A0A9P5Z2R5"/>
<dbReference type="OrthoDB" id="3231188at2759"/>
<evidence type="ECO:0000256" key="1">
    <source>
        <dbReference type="SAM" id="Coils"/>
    </source>
</evidence>
<comment type="caution">
    <text evidence="3">The sequence shown here is derived from an EMBL/GenBank/DDBJ whole genome shotgun (WGS) entry which is preliminary data.</text>
</comment>
<feature type="compositionally biased region" description="Polar residues" evidence="2">
    <location>
        <begin position="506"/>
        <end position="515"/>
    </location>
</feature>
<sequence length="528" mass="58878">MSRRPPRSQSSGNNTANSAQTTPSSSTAGLPLTEQPRPAIRPPRSPLPPSPSLTPSDSVSQLHSDSVSMEAYDDLQDENVLLRKELEQTKNKLTESQIKFVGAAKLRNSKQKPATNEEAAEATRLDALDKEIRKEANHFQVFFSTFLNANDFQVDAIFQYDDPIRYSSINLKKPSLGRAAELYESIPERFREIMALSGSSAQANKNYFVRQFLHFHSSGRSNAISKSLRPNCREIFDFDYSTNPSDREKSAHIRELLGVTDDGKYARFPPILFANNNSNDPTGRFQNEYLFKMAKVVLFGAGILRGGKAVARTPSAYLHDDVLACATPGLIAWCALIVRFLLSKDKIFDGSGMGAESGINYLSDYDFYVRYIISAREINEGWHTALMKKWNTEVFLQHNIAKRFIQADTEEVINIDDNEDEEDEMQREMRLLSLQEGPRAPTHAQDDAFSAAPIDDDELDSMYGDEAPDNAELLRVPSPAPPVPIPAPRVPTPPPRVPVPATVSSEITPISNNPGPQRGHGRNLRTRK</sequence>
<evidence type="ECO:0000256" key="2">
    <source>
        <dbReference type="SAM" id="MobiDB-lite"/>
    </source>
</evidence>
<keyword evidence="4" id="KW-1185">Reference proteome</keyword>
<feature type="compositionally biased region" description="Polar residues" evidence="2">
    <location>
        <begin position="7"/>
        <end position="28"/>
    </location>
</feature>
<feature type="compositionally biased region" description="Pro residues" evidence="2">
    <location>
        <begin position="39"/>
        <end position="52"/>
    </location>
</feature>
<feature type="coiled-coil region" evidence="1">
    <location>
        <begin position="72"/>
        <end position="99"/>
    </location>
</feature>
<organism evidence="3 4">
    <name type="scientific">Pholiota conissans</name>
    <dbReference type="NCBI Taxonomy" id="109636"/>
    <lineage>
        <taxon>Eukaryota</taxon>
        <taxon>Fungi</taxon>
        <taxon>Dikarya</taxon>
        <taxon>Basidiomycota</taxon>
        <taxon>Agaricomycotina</taxon>
        <taxon>Agaricomycetes</taxon>
        <taxon>Agaricomycetidae</taxon>
        <taxon>Agaricales</taxon>
        <taxon>Agaricineae</taxon>
        <taxon>Strophariaceae</taxon>
        <taxon>Pholiota</taxon>
    </lineage>
</organism>
<evidence type="ECO:0000313" key="4">
    <source>
        <dbReference type="Proteomes" id="UP000807469"/>
    </source>
</evidence>